<keyword evidence="1" id="KW-0999">Mitochondrion inner membrane</keyword>
<organism evidence="3 4">
    <name type="scientific">Strongyloides papillosus</name>
    <name type="common">Intestinal threadworm</name>
    <dbReference type="NCBI Taxonomy" id="174720"/>
    <lineage>
        <taxon>Eukaryota</taxon>
        <taxon>Metazoa</taxon>
        <taxon>Ecdysozoa</taxon>
        <taxon>Nematoda</taxon>
        <taxon>Chromadorea</taxon>
        <taxon>Rhabditida</taxon>
        <taxon>Tylenchina</taxon>
        <taxon>Panagrolaimomorpha</taxon>
        <taxon>Strongyloidoidea</taxon>
        <taxon>Strongyloididae</taxon>
        <taxon>Strongyloides</taxon>
    </lineage>
</organism>
<comment type="function">
    <text evidence="1">Mitochondrial intermembrane chaperone that participates in the import and insertion of some multi-pass transmembrane proteins into the mitochondrial inner membrane. Also required for the transfer of beta-barrel precursors from the TOM complex to the sorting and assembly machinery (SAM complex) of the outer membrane. Acts as a chaperone-like protein that protects the hydrophobic precursors from aggregation and guide them through the mitochondrial intermembrane space.</text>
</comment>
<reference evidence="4" key="1">
    <citation type="submission" date="2017-02" db="UniProtKB">
        <authorList>
            <consortium name="WormBaseParasite"/>
        </authorList>
    </citation>
    <scope>IDENTIFICATION</scope>
</reference>
<dbReference type="Proteomes" id="UP000046392">
    <property type="component" value="Unplaced"/>
</dbReference>
<evidence type="ECO:0000313" key="3">
    <source>
        <dbReference type="Proteomes" id="UP000046392"/>
    </source>
</evidence>
<dbReference type="Pfam" id="PF02953">
    <property type="entry name" value="zf-Tim10_DDP"/>
    <property type="match status" value="1"/>
</dbReference>
<dbReference type="GO" id="GO:0005743">
    <property type="term" value="C:mitochondrial inner membrane"/>
    <property type="evidence" value="ECO:0007669"/>
    <property type="project" value="UniProtKB-SubCell"/>
</dbReference>
<dbReference type="Gene3D" id="1.10.287.810">
    <property type="entry name" value="Mitochondrial import inner membrane translocase subunit tim13 like domains"/>
    <property type="match status" value="1"/>
</dbReference>
<protein>
    <recommendedName>
        <fullName evidence="1">Mitochondrial import inner membrane translocase subunit</fullName>
    </recommendedName>
</protein>
<keyword evidence="1" id="KW-0143">Chaperone</keyword>
<sequence>MESMLDAEQLKKLTPEQQKTVIASVQQQAQIQNLQALISKISETCTTSCIKSPGEALSKTEQQCITRCTDRYFEAWQYISRVFQGRIMQTGSQSLEHISDGASFS</sequence>
<feature type="domain" description="Tim10-like" evidence="2">
    <location>
        <begin position="25"/>
        <end position="84"/>
    </location>
</feature>
<keyword evidence="1" id="KW-0496">Mitochondrion</keyword>
<evidence type="ECO:0000313" key="4">
    <source>
        <dbReference type="WBParaSite" id="SPAL_0001515300.1"/>
    </source>
</evidence>
<keyword evidence="3" id="KW-1185">Reference proteome</keyword>
<keyword evidence="1" id="KW-0472">Membrane</keyword>
<comment type="domain">
    <text evidence="1">The twin CX3C motif contains 4 conserved Cys residues that form 2 disulfide bonds in the mitochondrial intermembrane space.</text>
</comment>
<dbReference type="GO" id="GO:0015031">
    <property type="term" value="P:protein transport"/>
    <property type="evidence" value="ECO:0007669"/>
    <property type="project" value="UniProtKB-KW"/>
</dbReference>
<evidence type="ECO:0000256" key="1">
    <source>
        <dbReference type="RuleBase" id="RU367043"/>
    </source>
</evidence>
<dbReference type="InterPro" id="IPR035427">
    <property type="entry name" value="Tim10-like_dom_sf"/>
</dbReference>
<comment type="subunit">
    <text evidence="1">Heterohexamer.</text>
</comment>
<comment type="subcellular location">
    <subcellularLocation>
        <location evidence="1">Mitochondrion inner membrane</location>
        <topology evidence="1">Peripheral membrane protein</topology>
        <orientation evidence="1">Intermembrane side</orientation>
    </subcellularLocation>
</comment>
<dbReference type="InterPro" id="IPR004217">
    <property type="entry name" value="Tim10-like"/>
</dbReference>
<dbReference type="WBParaSite" id="SPAL_0001515300.1">
    <property type="protein sequence ID" value="SPAL_0001515300.1"/>
    <property type="gene ID" value="SPAL_0001515300"/>
</dbReference>
<accession>A0A0N5CB90</accession>
<dbReference type="AlphaFoldDB" id="A0A0N5CB90"/>
<keyword evidence="1" id="KW-1015">Disulfide bond</keyword>
<keyword evidence="1" id="KW-0813">Transport</keyword>
<keyword evidence="1" id="KW-0811">Translocation</keyword>
<comment type="similarity">
    <text evidence="1">Belongs to the small Tim family.</text>
</comment>
<proteinExistence type="inferred from homology"/>
<dbReference type="SUPFAM" id="SSF144122">
    <property type="entry name" value="Tim10-like"/>
    <property type="match status" value="1"/>
</dbReference>
<evidence type="ECO:0000259" key="2">
    <source>
        <dbReference type="Pfam" id="PF02953"/>
    </source>
</evidence>
<name>A0A0N5CB90_STREA</name>
<keyword evidence="1" id="KW-0653">Protein transport</keyword>
<dbReference type="STRING" id="174720.A0A0N5CB90"/>